<gene>
    <name evidence="2" type="ORF">BHY_0296</name>
</gene>
<keyword evidence="2" id="KW-0969">Cilium</keyword>
<evidence type="ECO:0000313" key="3">
    <source>
        <dbReference type="Proteomes" id="UP000019269"/>
    </source>
</evidence>
<organism evidence="2 3">
    <name type="scientific">Borrelia nietonii YOR</name>
    <dbReference type="NCBI Taxonomy" id="1293576"/>
    <lineage>
        <taxon>Bacteria</taxon>
        <taxon>Pseudomonadati</taxon>
        <taxon>Spirochaetota</taxon>
        <taxon>Spirochaetia</taxon>
        <taxon>Spirochaetales</taxon>
        <taxon>Borreliaceae</taxon>
        <taxon>Borrelia</taxon>
        <taxon>Borrelia nietonii</taxon>
    </lineage>
</organism>
<proteinExistence type="predicted"/>
<name>A0ABN4C7N7_9SPIR</name>
<keyword evidence="2" id="KW-0282">Flagellum</keyword>
<sequence>MSIIVVDKINVVYPLDNLIAFTLILAGEAVLGLIQAFFVSIIFSVFHLLVFFSQIRWDLLMQIFLMFLQKRII</sequence>
<evidence type="ECO:0000256" key="1">
    <source>
        <dbReference type="SAM" id="Phobius"/>
    </source>
</evidence>
<keyword evidence="3" id="KW-1185">Reference proteome</keyword>
<keyword evidence="1" id="KW-1133">Transmembrane helix</keyword>
<evidence type="ECO:0000313" key="2">
    <source>
        <dbReference type="EMBL" id="AHH03247.1"/>
    </source>
</evidence>
<keyword evidence="2" id="KW-0966">Cell projection</keyword>
<dbReference type="EMBL" id="CP004146">
    <property type="protein sequence ID" value="AHH03247.1"/>
    <property type="molecule type" value="Genomic_DNA"/>
</dbReference>
<dbReference type="Proteomes" id="UP000019269">
    <property type="component" value="Chromosome"/>
</dbReference>
<keyword evidence="1" id="KW-0472">Membrane</keyword>
<keyword evidence="1" id="KW-0812">Transmembrane</keyword>
<feature type="transmembrane region" description="Helical" evidence="1">
    <location>
        <begin position="19"/>
        <end position="52"/>
    </location>
</feature>
<reference evidence="2" key="1">
    <citation type="submission" date="2013-02" db="EMBL/GenBank/DDBJ databases">
        <title>Comparative genomics of Borrelia species.</title>
        <authorList>
            <person name="Schwan T.G."/>
            <person name="Raffel S.J."/>
            <person name="Porcella S.F."/>
        </authorList>
    </citation>
    <scope>NUCLEOTIDE SEQUENCE [LARGE SCALE GENOMIC DNA]</scope>
    <source>
        <strain evidence="2">YOR</strain>
    </source>
</reference>
<accession>A0ABN4C7N7</accession>
<protein>
    <submittedName>
        <fullName evidence="2">Flagellar biosynthetic protein fliR</fullName>
    </submittedName>
</protein>